<dbReference type="SUPFAM" id="SSF55874">
    <property type="entry name" value="ATPase domain of HSP90 chaperone/DNA topoisomerase II/histidine kinase"/>
    <property type="match status" value="1"/>
</dbReference>
<dbReference type="InterPro" id="IPR004358">
    <property type="entry name" value="Sig_transdc_His_kin-like_C"/>
</dbReference>
<dbReference type="Proteomes" id="UP000440224">
    <property type="component" value="Unassembled WGS sequence"/>
</dbReference>
<protein>
    <recommendedName>
        <fullName evidence="2">histidine kinase</fullName>
        <ecNumber evidence="2">2.7.13.3</ecNumber>
    </recommendedName>
</protein>
<keyword evidence="5" id="KW-0418">Kinase</keyword>
<dbReference type="InterPro" id="IPR005467">
    <property type="entry name" value="His_kinase_dom"/>
</dbReference>
<dbReference type="PANTHER" id="PTHR43547:SF2">
    <property type="entry name" value="HYBRID SIGNAL TRANSDUCTION HISTIDINE KINASE C"/>
    <property type="match status" value="1"/>
</dbReference>
<accession>A0A6N7Q3G3</accession>
<dbReference type="SUPFAM" id="SSF47384">
    <property type="entry name" value="Homodimeric domain of signal transducing histidine kinase"/>
    <property type="match status" value="1"/>
</dbReference>
<dbReference type="InterPro" id="IPR036097">
    <property type="entry name" value="HisK_dim/P_sf"/>
</dbReference>
<dbReference type="OrthoDB" id="6114847at2"/>
<feature type="domain" description="Histidine kinase" evidence="4">
    <location>
        <begin position="87"/>
        <end position="304"/>
    </location>
</feature>
<keyword evidence="6" id="KW-1185">Reference proteome</keyword>
<organism evidence="5 6">
    <name type="scientific">Polyangium spumosum</name>
    <dbReference type="NCBI Taxonomy" id="889282"/>
    <lineage>
        <taxon>Bacteria</taxon>
        <taxon>Pseudomonadati</taxon>
        <taxon>Myxococcota</taxon>
        <taxon>Polyangia</taxon>
        <taxon>Polyangiales</taxon>
        <taxon>Polyangiaceae</taxon>
        <taxon>Polyangium</taxon>
    </lineage>
</organism>
<dbReference type="SMART" id="SM00387">
    <property type="entry name" value="HATPase_c"/>
    <property type="match status" value="1"/>
</dbReference>
<dbReference type="PANTHER" id="PTHR43547">
    <property type="entry name" value="TWO-COMPONENT HISTIDINE KINASE"/>
    <property type="match status" value="1"/>
</dbReference>
<evidence type="ECO:0000256" key="2">
    <source>
        <dbReference type="ARBA" id="ARBA00012438"/>
    </source>
</evidence>
<gene>
    <name evidence="5" type="ORF">GF068_26495</name>
</gene>
<keyword evidence="3" id="KW-0597">Phosphoprotein</keyword>
<dbReference type="Gene3D" id="3.30.565.10">
    <property type="entry name" value="Histidine kinase-like ATPase, C-terminal domain"/>
    <property type="match status" value="1"/>
</dbReference>
<name>A0A6N7Q3G3_9BACT</name>
<evidence type="ECO:0000259" key="4">
    <source>
        <dbReference type="PROSITE" id="PS50109"/>
    </source>
</evidence>
<dbReference type="Pfam" id="PF00512">
    <property type="entry name" value="HisKA"/>
    <property type="match status" value="1"/>
</dbReference>
<dbReference type="AlphaFoldDB" id="A0A6N7Q3G3"/>
<evidence type="ECO:0000256" key="3">
    <source>
        <dbReference type="ARBA" id="ARBA00022553"/>
    </source>
</evidence>
<evidence type="ECO:0000313" key="6">
    <source>
        <dbReference type="Proteomes" id="UP000440224"/>
    </source>
</evidence>
<dbReference type="GO" id="GO:0000155">
    <property type="term" value="F:phosphorelay sensor kinase activity"/>
    <property type="evidence" value="ECO:0007669"/>
    <property type="project" value="InterPro"/>
</dbReference>
<dbReference type="Pfam" id="PF02518">
    <property type="entry name" value="HATPase_c"/>
    <property type="match status" value="1"/>
</dbReference>
<proteinExistence type="predicted"/>
<dbReference type="CDD" id="cd00075">
    <property type="entry name" value="HATPase"/>
    <property type="match status" value="1"/>
</dbReference>
<reference evidence="5 6" key="1">
    <citation type="submission" date="2019-10" db="EMBL/GenBank/DDBJ databases">
        <title>A soil myxobacterium in the family Polyangiaceae.</title>
        <authorList>
            <person name="Li Y."/>
            <person name="Wang J."/>
        </authorList>
    </citation>
    <scope>NUCLEOTIDE SEQUENCE [LARGE SCALE GENOMIC DNA]</scope>
    <source>
        <strain evidence="5 6">DSM 14734</strain>
    </source>
</reference>
<comment type="catalytic activity">
    <reaction evidence="1">
        <text>ATP + protein L-histidine = ADP + protein N-phospho-L-histidine.</text>
        <dbReference type="EC" id="2.7.13.3"/>
    </reaction>
</comment>
<dbReference type="SMART" id="SM00388">
    <property type="entry name" value="HisKA"/>
    <property type="match status" value="1"/>
</dbReference>
<dbReference type="Gene3D" id="1.10.287.130">
    <property type="match status" value="1"/>
</dbReference>
<evidence type="ECO:0000256" key="1">
    <source>
        <dbReference type="ARBA" id="ARBA00000085"/>
    </source>
</evidence>
<dbReference type="InterPro" id="IPR003661">
    <property type="entry name" value="HisK_dim/P_dom"/>
</dbReference>
<dbReference type="PROSITE" id="PS50109">
    <property type="entry name" value="HIS_KIN"/>
    <property type="match status" value="1"/>
</dbReference>
<dbReference type="EC" id="2.7.13.3" evidence="2"/>
<evidence type="ECO:0000313" key="5">
    <source>
        <dbReference type="EMBL" id="MRG95441.1"/>
    </source>
</evidence>
<dbReference type="PRINTS" id="PR00344">
    <property type="entry name" value="BCTRLSENSOR"/>
</dbReference>
<dbReference type="EMBL" id="WJIE01000007">
    <property type="protein sequence ID" value="MRG95441.1"/>
    <property type="molecule type" value="Genomic_DNA"/>
</dbReference>
<keyword evidence="5" id="KW-0808">Transferase</keyword>
<dbReference type="InterPro" id="IPR036890">
    <property type="entry name" value="HATPase_C_sf"/>
</dbReference>
<dbReference type="InterPro" id="IPR003594">
    <property type="entry name" value="HATPase_dom"/>
</dbReference>
<sequence>MDRPGEPPGPSRGRRVAPHARRFGCIWPKQRQLWGLARELLSGKPTRSPTMCARNPEKVLAARSCPPVEGRHERFDARAQCDEFITLASHELLTPVTALRLHAQHMRRLLAQHPEEAPARIPGMVETFDRQLGRLSLVCDELLQATQIGASELPLTCEEVALGPLVSRIVDRIAQRPDARSLITIRVSGEPRGSWDRALLEQLVLHLVRNALTFGEGQPVAIDVSTTEGGARLVVKDRGMGIAREDQARIFDRFERAVPSTQFGGLGLGLYIVRAVAKAHGGSVRVESAPAEGATFIVDLPAEPGPTKLAPEVAREATRRGNRGACRCHYRSRSARQVMARRPRSRAF</sequence>
<comment type="caution">
    <text evidence="5">The sequence shown here is derived from an EMBL/GenBank/DDBJ whole genome shotgun (WGS) entry which is preliminary data.</text>
</comment>
<dbReference type="CDD" id="cd00082">
    <property type="entry name" value="HisKA"/>
    <property type="match status" value="1"/>
</dbReference>